<keyword evidence="2" id="KW-0143">Chaperone</keyword>
<evidence type="ECO:0008006" key="6">
    <source>
        <dbReference type="Google" id="ProtNLM"/>
    </source>
</evidence>
<proteinExistence type="inferred from homology"/>
<gene>
    <name evidence="4" type="ORF">MHBO_003702</name>
</gene>
<dbReference type="Pfam" id="PF00118">
    <property type="entry name" value="Cpn60_TCP1"/>
    <property type="match status" value="1"/>
</dbReference>
<name>A0ABV2AR79_9EUKA</name>
<dbReference type="InterPro" id="IPR001844">
    <property type="entry name" value="Cpn60/GroEL"/>
</dbReference>
<evidence type="ECO:0000256" key="3">
    <source>
        <dbReference type="RuleBase" id="RU000418"/>
    </source>
</evidence>
<dbReference type="InterPro" id="IPR002423">
    <property type="entry name" value="Cpn60/GroEL/TCP-1"/>
</dbReference>
<keyword evidence="5" id="KW-1185">Reference proteome</keyword>
<organism evidence="4 5">
    <name type="scientific">Bonamia ostreae</name>
    <dbReference type="NCBI Taxonomy" id="126728"/>
    <lineage>
        <taxon>Eukaryota</taxon>
        <taxon>Sar</taxon>
        <taxon>Rhizaria</taxon>
        <taxon>Endomyxa</taxon>
        <taxon>Ascetosporea</taxon>
        <taxon>Haplosporida</taxon>
        <taxon>Bonamia</taxon>
    </lineage>
</organism>
<dbReference type="InterPro" id="IPR027409">
    <property type="entry name" value="GroEL-like_apical_dom_sf"/>
</dbReference>
<dbReference type="Gene3D" id="3.50.7.10">
    <property type="entry name" value="GroEL"/>
    <property type="match status" value="1"/>
</dbReference>
<dbReference type="InterPro" id="IPR027413">
    <property type="entry name" value="GROEL-like_equatorial_sf"/>
</dbReference>
<dbReference type="Gene3D" id="1.10.560.10">
    <property type="entry name" value="GroEL-like equatorial domain"/>
    <property type="match status" value="1"/>
</dbReference>
<accession>A0ABV2AR79</accession>
<dbReference type="PRINTS" id="PR00298">
    <property type="entry name" value="CHAPERONIN60"/>
</dbReference>
<dbReference type="SUPFAM" id="SSF52029">
    <property type="entry name" value="GroEL apical domain-like"/>
    <property type="match status" value="1"/>
</dbReference>
<sequence>MLSGVCQIANAVQVTLGPKGRNVAIDQSYGTCKITKDGVTVAKSIDLSDKMEDMGAQLIKKVASQTNESAGDGTTTATILAREIFVAGYKAVSSGANPVDVQRGINTAAKHAIKVLKQNAKKIDDKDLIQVATISANNDPHIGALITKAMNSVGTKGIISVNKGQKSEDSLEVVKGFKFDKGMSNAIFMTDAKSQKAVFEEPLILVVESKVSDYEGIVELLDHARSEGKALVIIADEVEGAALSTLVLNRLKSGLNCCAIKPPSFGDNRRDMLSDIALATGATFVTKESGISIKDLKPEMLGSCEKMEVTMESTLMIKGAGDKNAVKKRAEELKSRIGNSSGSEYETDVLKRRLGFFF</sequence>
<evidence type="ECO:0000313" key="5">
    <source>
        <dbReference type="Proteomes" id="UP001439008"/>
    </source>
</evidence>
<evidence type="ECO:0000256" key="1">
    <source>
        <dbReference type="ARBA" id="ARBA00006607"/>
    </source>
</evidence>
<reference evidence="4 5" key="1">
    <citation type="journal article" date="2024" name="BMC Biol.">
        <title>Comparative genomics of Ascetosporea gives new insight into the evolutionary basis for animal parasitism in Rhizaria.</title>
        <authorList>
            <person name="Hiltunen Thoren M."/>
            <person name="Onut-Brannstrom I."/>
            <person name="Alfjorden A."/>
            <person name="Peckova H."/>
            <person name="Swords F."/>
            <person name="Hooper C."/>
            <person name="Holzer A.S."/>
            <person name="Bass D."/>
            <person name="Burki F."/>
        </authorList>
    </citation>
    <scope>NUCLEOTIDE SEQUENCE [LARGE SCALE GENOMIC DNA]</scope>
    <source>
        <strain evidence="4">20-A016</strain>
    </source>
</reference>
<dbReference type="PANTHER" id="PTHR45633">
    <property type="entry name" value="60 KDA HEAT SHOCK PROTEIN, MITOCHONDRIAL"/>
    <property type="match status" value="1"/>
</dbReference>
<comment type="caution">
    <text evidence="4">The sequence shown here is derived from an EMBL/GenBank/DDBJ whole genome shotgun (WGS) entry which is preliminary data.</text>
</comment>
<dbReference type="NCBIfam" id="NF009487">
    <property type="entry name" value="PRK12849.1"/>
    <property type="match status" value="1"/>
</dbReference>
<dbReference type="NCBIfam" id="NF000592">
    <property type="entry name" value="PRK00013.1"/>
    <property type="match status" value="1"/>
</dbReference>
<evidence type="ECO:0000256" key="2">
    <source>
        <dbReference type="ARBA" id="ARBA00023186"/>
    </source>
</evidence>
<protein>
    <recommendedName>
        <fullName evidence="6">Heat shock protein 60</fullName>
    </recommendedName>
</protein>
<comment type="similarity">
    <text evidence="1 3">Belongs to the chaperonin (HSP60) family.</text>
</comment>
<dbReference type="Proteomes" id="UP001439008">
    <property type="component" value="Unassembled WGS sequence"/>
</dbReference>
<dbReference type="EMBL" id="JBDODL010002365">
    <property type="protein sequence ID" value="MES1922188.1"/>
    <property type="molecule type" value="Genomic_DNA"/>
</dbReference>
<evidence type="ECO:0000313" key="4">
    <source>
        <dbReference type="EMBL" id="MES1922188.1"/>
    </source>
</evidence>
<dbReference type="SUPFAM" id="SSF48592">
    <property type="entry name" value="GroEL equatorial domain-like"/>
    <property type="match status" value="1"/>
</dbReference>